<dbReference type="GO" id="GO:0022857">
    <property type="term" value="F:transmembrane transporter activity"/>
    <property type="evidence" value="ECO:0007669"/>
    <property type="project" value="InterPro"/>
</dbReference>
<evidence type="ECO:0000259" key="9">
    <source>
        <dbReference type="PROSITE" id="PS50850"/>
    </source>
</evidence>
<dbReference type="CDD" id="cd17323">
    <property type="entry name" value="MFS_Tpo1_MDR_like"/>
    <property type="match status" value="1"/>
</dbReference>
<evidence type="ECO:0000256" key="3">
    <source>
        <dbReference type="ARBA" id="ARBA00022475"/>
    </source>
</evidence>
<feature type="transmembrane region" description="Helical" evidence="8">
    <location>
        <begin position="51"/>
        <end position="71"/>
    </location>
</feature>
<dbReference type="Proteomes" id="UP000184188">
    <property type="component" value="Unassembled WGS sequence"/>
</dbReference>
<evidence type="ECO:0000313" key="10">
    <source>
        <dbReference type="EMBL" id="OJJ45933.1"/>
    </source>
</evidence>
<dbReference type="InterPro" id="IPR011701">
    <property type="entry name" value="MFS"/>
</dbReference>
<keyword evidence="4 8" id="KW-0812">Transmembrane</keyword>
<dbReference type="STRING" id="1073090.A0A1L9SFN9"/>
<evidence type="ECO:0000256" key="1">
    <source>
        <dbReference type="ARBA" id="ARBA00004651"/>
    </source>
</evidence>
<dbReference type="PANTHER" id="PTHR23502:SF186">
    <property type="entry name" value="MAJOR FACILITATOR SUPERFAMILY (MFS) PROFILE DOMAIN-CONTAINING PROTEIN"/>
    <property type="match status" value="1"/>
</dbReference>
<accession>A0A1L9SFN9</accession>
<evidence type="ECO:0000313" key="11">
    <source>
        <dbReference type="Proteomes" id="UP000184188"/>
    </source>
</evidence>
<keyword evidence="5 8" id="KW-1133">Transmembrane helix</keyword>
<keyword evidence="2" id="KW-0813">Transport</keyword>
<dbReference type="AlphaFoldDB" id="A0A1L9SFN9"/>
<dbReference type="InterPro" id="IPR020846">
    <property type="entry name" value="MFS_dom"/>
</dbReference>
<dbReference type="PANTHER" id="PTHR23502">
    <property type="entry name" value="MAJOR FACILITATOR SUPERFAMILY"/>
    <property type="match status" value="1"/>
</dbReference>
<protein>
    <recommendedName>
        <fullName evidence="9">Major facilitator superfamily (MFS) profile domain-containing protein</fullName>
    </recommendedName>
</protein>
<dbReference type="SUPFAM" id="SSF103473">
    <property type="entry name" value="MFS general substrate transporter"/>
    <property type="match status" value="1"/>
</dbReference>
<gene>
    <name evidence="10" type="ORF">ASPZODRAFT_26527</name>
</gene>
<feature type="transmembrane region" description="Helical" evidence="8">
    <location>
        <begin position="287"/>
        <end position="313"/>
    </location>
</feature>
<feature type="transmembrane region" description="Helical" evidence="8">
    <location>
        <begin position="325"/>
        <end position="347"/>
    </location>
</feature>
<dbReference type="FunFam" id="1.20.1250.20:FF:000011">
    <property type="entry name" value="MFS multidrug transporter, putative"/>
    <property type="match status" value="1"/>
</dbReference>
<feature type="transmembrane region" description="Helical" evidence="8">
    <location>
        <begin position="122"/>
        <end position="141"/>
    </location>
</feature>
<dbReference type="GeneID" id="34614516"/>
<name>A0A1L9SFN9_9EURO</name>
<evidence type="ECO:0000256" key="8">
    <source>
        <dbReference type="SAM" id="Phobius"/>
    </source>
</evidence>
<dbReference type="VEuPathDB" id="FungiDB:ASPZODRAFT_26527"/>
<feature type="transmembrane region" description="Helical" evidence="8">
    <location>
        <begin position="424"/>
        <end position="447"/>
    </location>
</feature>
<keyword evidence="11" id="KW-1185">Reference proteome</keyword>
<dbReference type="InterPro" id="IPR036259">
    <property type="entry name" value="MFS_trans_sf"/>
</dbReference>
<comment type="subcellular location">
    <subcellularLocation>
        <location evidence="1">Cell membrane</location>
        <topology evidence="1">Multi-pass membrane protein</topology>
    </subcellularLocation>
</comment>
<dbReference type="OrthoDB" id="446368at2759"/>
<evidence type="ECO:0000256" key="2">
    <source>
        <dbReference type="ARBA" id="ARBA00022448"/>
    </source>
</evidence>
<feature type="transmembrane region" description="Helical" evidence="8">
    <location>
        <begin position="181"/>
        <end position="202"/>
    </location>
</feature>
<evidence type="ECO:0000256" key="5">
    <source>
        <dbReference type="ARBA" id="ARBA00022989"/>
    </source>
</evidence>
<evidence type="ECO:0000256" key="7">
    <source>
        <dbReference type="ARBA" id="ARBA00038459"/>
    </source>
</evidence>
<feature type="transmembrane region" description="Helical" evidence="8">
    <location>
        <begin position="147"/>
        <end position="169"/>
    </location>
</feature>
<organism evidence="10 11">
    <name type="scientific">Penicilliopsis zonata CBS 506.65</name>
    <dbReference type="NCBI Taxonomy" id="1073090"/>
    <lineage>
        <taxon>Eukaryota</taxon>
        <taxon>Fungi</taxon>
        <taxon>Dikarya</taxon>
        <taxon>Ascomycota</taxon>
        <taxon>Pezizomycotina</taxon>
        <taxon>Eurotiomycetes</taxon>
        <taxon>Eurotiomycetidae</taxon>
        <taxon>Eurotiales</taxon>
        <taxon>Aspergillaceae</taxon>
        <taxon>Penicilliopsis</taxon>
    </lineage>
</organism>
<comment type="similarity">
    <text evidence="7">Belongs to the major facilitator superfamily. DHA1 family. Polyamines/proton antiporter (TC 2.A.1.2.16) subfamily.</text>
</comment>
<feature type="transmembrane region" description="Helical" evidence="8">
    <location>
        <begin position="391"/>
        <end position="412"/>
    </location>
</feature>
<dbReference type="RefSeq" id="XP_022580443.1">
    <property type="nucleotide sequence ID" value="XM_022728052.1"/>
</dbReference>
<dbReference type="Gene3D" id="1.20.1250.20">
    <property type="entry name" value="MFS general substrate transporter like domains"/>
    <property type="match status" value="1"/>
</dbReference>
<feature type="transmembrane region" description="Helical" evidence="8">
    <location>
        <begin position="459"/>
        <end position="479"/>
    </location>
</feature>
<feature type="transmembrane region" description="Helical" evidence="8">
    <location>
        <begin position="214"/>
        <end position="235"/>
    </location>
</feature>
<keyword evidence="3" id="KW-1003">Cell membrane</keyword>
<feature type="domain" description="Major facilitator superfamily (MFS) profile" evidence="9">
    <location>
        <begin position="56"/>
        <end position="488"/>
    </location>
</feature>
<dbReference type="Pfam" id="PF07690">
    <property type="entry name" value="MFS_1"/>
    <property type="match status" value="1"/>
</dbReference>
<keyword evidence="6 8" id="KW-0472">Membrane</keyword>
<dbReference type="GO" id="GO:0005886">
    <property type="term" value="C:plasma membrane"/>
    <property type="evidence" value="ECO:0007669"/>
    <property type="project" value="UniProtKB-SubCell"/>
</dbReference>
<feature type="transmembrane region" description="Helical" evidence="8">
    <location>
        <begin position="368"/>
        <end position="385"/>
    </location>
</feature>
<dbReference type="EMBL" id="KV878344">
    <property type="protein sequence ID" value="OJJ45933.1"/>
    <property type="molecule type" value="Genomic_DNA"/>
</dbReference>
<sequence>MSKFRLIFDQGHVAEAIVHHDHPGAGTDEDPYQVMWLEHDDPRNPLTFSPVAKWAITFLVGMATLAVALVSSAYSGSLEQVIEEFGVSEELSLLGISLFVIGFAVGPLFWAPLSEIYGRRSVMVASATGLTVFTAGAAGAPNIQTLIILRFFAGSLGSAPFAVAGGVIADCFPAISRGLASGLYCAAPFLGPTLGPIVGGFLAQSAGWRWVEGLVATFAGLIGLITFCALPETYAPVLLSKRAARLSALTGKVYRSKVEVEQGPIKPSVVLTTALCRPWLLLFREPIVLLLSIYLSIIYGILYLLFAALPIVYEEKRGWSEGMSGLAFLGILVGIFISVLATFPMYFRYKKKVVAAHGRIVPEARLPDAFIGAIALPAGLFWFAWTNSPDIHWLASVAAGVPFGFGMVMVFLPVLNYLIDAYTIYAASVLAANAAMRSVFGAAFPLFTTYMYQNLGIHWASSIPAFLSLACVPMPFLFYRYGARIRSNCHFAAQSEAFMEKILGRVASKEEA</sequence>
<evidence type="ECO:0000256" key="6">
    <source>
        <dbReference type="ARBA" id="ARBA00023136"/>
    </source>
</evidence>
<evidence type="ECO:0000256" key="4">
    <source>
        <dbReference type="ARBA" id="ARBA00022692"/>
    </source>
</evidence>
<dbReference type="PROSITE" id="PS50850">
    <property type="entry name" value="MFS"/>
    <property type="match status" value="1"/>
</dbReference>
<feature type="transmembrane region" description="Helical" evidence="8">
    <location>
        <begin position="91"/>
        <end position="110"/>
    </location>
</feature>
<reference evidence="11" key="1">
    <citation type="journal article" date="2017" name="Genome Biol.">
        <title>Comparative genomics reveals high biological diversity and specific adaptations in the industrially and medically important fungal genus Aspergillus.</title>
        <authorList>
            <person name="de Vries R.P."/>
            <person name="Riley R."/>
            <person name="Wiebenga A."/>
            <person name="Aguilar-Osorio G."/>
            <person name="Amillis S."/>
            <person name="Uchima C.A."/>
            <person name="Anderluh G."/>
            <person name="Asadollahi M."/>
            <person name="Askin M."/>
            <person name="Barry K."/>
            <person name="Battaglia E."/>
            <person name="Bayram O."/>
            <person name="Benocci T."/>
            <person name="Braus-Stromeyer S.A."/>
            <person name="Caldana C."/>
            <person name="Canovas D."/>
            <person name="Cerqueira G.C."/>
            <person name="Chen F."/>
            <person name="Chen W."/>
            <person name="Choi C."/>
            <person name="Clum A."/>
            <person name="Dos Santos R.A."/>
            <person name="Damasio A.R."/>
            <person name="Diallinas G."/>
            <person name="Emri T."/>
            <person name="Fekete E."/>
            <person name="Flipphi M."/>
            <person name="Freyberg S."/>
            <person name="Gallo A."/>
            <person name="Gournas C."/>
            <person name="Habgood R."/>
            <person name="Hainaut M."/>
            <person name="Harispe M.L."/>
            <person name="Henrissat B."/>
            <person name="Hilden K.S."/>
            <person name="Hope R."/>
            <person name="Hossain A."/>
            <person name="Karabika E."/>
            <person name="Karaffa L."/>
            <person name="Karanyi Z."/>
            <person name="Krasevec N."/>
            <person name="Kuo A."/>
            <person name="Kusch H."/>
            <person name="LaButti K."/>
            <person name="Lagendijk E.L."/>
            <person name="Lapidus A."/>
            <person name="Levasseur A."/>
            <person name="Lindquist E."/>
            <person name="Lipzen A."/>
            <person name="Logrieco A.F."/>
            <person name="MacCabe A."/>
            <person name="Maekelae M.R."/>
            <person name="Malavazi I."/>
            <person name="Melin P."/>
            <person name="Meyer V."/>
            <person name="Mielnichuk N."/>
            <person name="Miskei M."/>
            <person name="Molnar A.P."/>
            <person name="Mule G."/>
            <person name="Ngan C.Y."/>
            <person name="Orejas M."/>
            <person name="Orosz E."/>
            <person name="Ouedraogo J.P."/>
            <person name="Overkamp K.M."/>
            <person name="Park H.-S."/>
            <person name="Perrone G."/>
            <person name="Piumi F."/>
            <person name="Punt P.J."/>
            <person name="Ram A.F."/>
            <person name="Ramon A."/>
            <person name="Rauscher S."/>
            <person name="Record E."/>
            <person name="Riano-Pachon D.M."/>
            <person name="Robert V."/>
            <person name="Roehrig J."/>
            <person name="Ruller R."/>
            <person name="Salamov A."/>
            <person name="Salih N.S."/>
            <person name="Samson R.A."/>
            <person name="Sandor E."/>
            <person name="Sanguinetti M."/>
            <person name="Schuetze T."/>
            <person name="Sepcic K."/>
            <person name="Shelest E."/>
            <person name="Sherlock G."/>
            <person name="Sophianopoulou V."/>
            <person name="Squina F.M."/>
            <person name="Sun H."/>
            <person name="Susca A."/>
            <person name="Todd R.B."/>
            <person name="Tsang A."/>
            <person name="Unkles S.E."/>
            <person name="van de Wiele N."/>
            <person name="van Rossen-Uffink D."/>
            <person name="Oliveira J.V."/>
            <person name="Vesth T.C."/>
            <person name="Visser J."/>
            <person name="Yu J.-H."/>
            <person name="Zhou M."/>
            <person name="Andersen M.R."/>
            <person name="Archer D.B."/>
            <person name="Baker S.E."/>
            <person name="Benoit I."/>
            <person name="Brakhage A.A."/>
            <person name="Braus G.H."/>
            <person name="Fischer R."/>
            <person name="Frisvad J.C."/>
            <person name="Goldman G.H."/>
            <person name="Houbraken J."/>
            <person name="Oakley B."/>
            <person name="Pocsi I."/>
            <person name="Scazzocchio C."/>
            <person name="Seiboth B."/>
            <person name="vanKuyk P.A."/>
            <person name="Wortman J."/>
            <person name="Dyer P.S."/>
            <person name="Grigoriev I.V."/>
        </authorList>
    </citation>
    <scope>NUCLEOTIDE SEQUENCE [LARGE SCALE GENOMIC DNA]</scope>
    <source>
        <strain evidence="11">CBS 506.65</strain>
    </source>
</reference>
<proteinExistence type="inferred from homology"/>